<organism evidence="3 5">
    <name type="scientific">Salinicoccus roseus</name>
    <dbReference type="NCBI Taxonomy" id="45670"/>
    <lineage>
        <taxon>Bacteria</taxon>
        <taxon>Bacillati</taxon>
        <taxon>Bacillota</taxon>
        <taxon>Bacilli</taxon>
        <taxon>Bacillales</taxon>
        <taxon>Staphylococcaceae</taxon>
        <taxon>Salinicoccus</taxon>
    </lineage>
</organism>
<dbReference type="EMBL" id="JXII01000003">
    <property type="protein sequence ID" value="KIH71332.1"/>
    <property type="molecule type" value="Genomic_DNA"/>
</dbReference>
<dbReference type="PANTHER" id="PTHR46268:SF6">
    <property type="entry name" value="UNIVERSAL STRESS PROTEIN UP12"/>
    <property type="match status" value="1"/>
</dbReference>
<evidence type="ECO:0000256" key="1">
    <source>
        <dbReference type="ARBA" id="ARBA00008791"/>
    </source>
</evidence>
<dbReference type="InterPro" id="IPR006015">
    <property type="entry name" value="Universal_stress_UspA"/>
</dbReference>
<dbReference type="CDD" id="cd00293">
    <property type="entry name" value="USP-like"/>
    <property type="match status" value="1"/>
</dbReference>
<reference evidence="4" key="3">
    <citation type="submission" date="2020-04" db="EMBL/GenBank/DDBJ databases">
        <authorList>
            <person name="Tanveer F."/>
            <person name="Xie Y."/>
            <person name="Shinwari Z.K."/>
        </authorList>
    </citation>
    <scope>NUCLEOTIDE SEQUENCE</scope>
    <source>
        <strain evidence="4">MOSEL-ME25</strain>
    </source>
</reference>
<evidence type="ECO:0000313" key="4">
    <source>
        <dbReference type="EMBL" id="MDB0580076.1"/>
    </source>
</evidence>
<comment type="similarity">
    <text evidence="1">Belongs to the universal stress protein A family.</text>
</comment>
<protein>
    <submittedName>
        <fullName evidence="3">Universal stress protein</fullName>
    </submittedName>
</protein>
<dbReference type="EMBL" id="JABEVU030000001">
    <property type="protein sequence ID" value="MDB0580076.1"/>
    <property type="molecule type" value="Genomic_DNA"/>
</dbReference>
<dbReference type="RefSeq" id="WP_040105442.1">
    <property type="nucleotide sequence ID" value="NZ_JABEVU030000001.1"/>
</dbReference>
<sequence length="137" mass="15124">MYKSILLAADGSENSFRAAQEIRKFYNEGATVTILNVIGYSDSKSDVLHGSNSKSLERERLEKISDIINFFEENGINYETAFEHGEPKEAVVKVANSGDYDVVLLGTRGLNSLQEMVLGSVSHKVAKRANIPVMIVK</sequence>
<gene>
    <name evidence="4" type="ORF">F7P68_0006005</name>
    <name evidence="3" type="ORF">SN16_04670</name>
</gene>
<dbReference type="Proteomes" id="UP000031546">
    <property type="component" value="Unassembled WGS sequence"/>
</dbReference>
<reference evidence="3 5" key="1">
    <citation type="submission" date="2015-01" db="EMBL/GenBank/DDBJ databases">
        <title>Genome sequences of high lactate-tolerant strain Salinicoccus roseus W12 with industrial interest.</title>
        <authorList>
            <person name="Wang H."/>
            <person name="Yu B."/>
        </authorList>
    </citation>
    <scope>NUCLEOTIDE SEQUENCE [LARGE SCALE GENOMIC DNA]</scope>
    <source>
        <strain evidence="3 5">W12</strain>
    </source>
</reference>
<proteinExistence type="inferred from homology"/>
<evidence type="ECO:0000313" key="3">
    <source>
        <dbReference type="EMBL" id="KIH71332.1"/>
    </source>
</evidence>
<dbReference type="AlphaFoldDB" id="A0A0C2E7Q9"/>
<dbReference type="GeneID" id="77844839"/>
<reference evidence="4 6" key="4">
    <citation type="submission" date="2022-12" db="EMBL/GenBank/DDBJ databases">
        <title>Genome analysis and biological profiling of marine Salinicoccus roseus MOSEL-ME25.</title>
        <authorList>
            <person name="Mirza F.T."/>
            <person name="Xie Y."/>
            <person name="Shinwari Z.K."/>
        </authorList>
    </citation>
    <scope>NUCLEOTIDE SEQUENCE [LARGE SCALE GENOMIC DNA]</scope>
    <source>
        <strain evidence="4 6">MOSEL-ME25</strain>
    </source>
</reference>
<keyword evidence="6" id="KW-1185">Reference proteome</keyword>
<dbReference type="PRINTS" id="PR01438">
    <property type="entry name" value="UNVRSLSTRESS"/>
</dbReference>
<accession>A0A0C2E7Q9</accession>
<comment type="caution">
    <text evidence="3">The sequence shown here is derived from an EMBL/GenBank/DDBJ whole genome shotgun (WGS) entry which is preliminary data.</text>
</comment>
<dbReference type="Proteomes" id="UP000527860">
    <property type="component" value="Unassembled WGS sequence"/>
</dbReference>
<dbReference type="InterPro" id="IPR014729">
    <property type="entry name" value="Rossmann-like_a/b/a_fold"/>
</dbReference>
<evidence type="ECO:0000313" key="6">
    <source>
        <dbReference type="Proteomes" id="UP000527860"/>
    </source>
</evidence>
<dbReference type="PANTHER" id="PTHR46268">
    <property type="entry name" value="STRESS RESPONSE PROTEIN NHAX"/>
    <property type="match status" value="1"/>
</dbReference>
<dbReference type="InterPro" id="IPR006016">
    <property type="entry name" value="UspA"/>
</dbReference>
<dbReference type="OrthoDB" id="9777884at2"/>
<name>A0A0C2E7Q9_9STAP</name>
<evidence type="ECO:0000313" key="5">
    <source>
        <dbReference type="Proteomes" id="UP000031546"/>
    </source>
</evidence>
<evidence type="ECO:0000259" key="2">
    <source>
        <dbReference type="Pfam" id="PF00582"/>
    </source>
</evidence>
<dbReference type="STRING" id="45670.SN16_04670"/>
<feature type="domain" description="UspA" evidence="2">
    <location>
        <begin position="1"/>
        <end position="137"/>
    </location>
</feature>
<dbReference type="Gene3D" id="3.40.50.620">
    <property type="entry name" value="HUPs"/>
    <property type="match status" value="1"/>
</dbReference>
<dbReference type="Pfam" id="PF00582">
    <property type="entry name" value="Usp"/>
    <property type="match status" value="1"/>
</dbReference>
<reference evidence="6" key="2">
    <citation type="submission" date="2020-04" db="EMBL/GenBank/DDBJ databases">
        <title>Genome analysis and biological profiling of marine Cellulosimicrobium funkei MOSEL-ME6.</title>
        <authorList>
            <person name="Tanveer F."/>
            <person name="Xie Y."/>
            <person name="Shinwari Z.K."/>
        </authorList>
    </citation>
    <scope>NUCLEOTIDE SEQUENCE [LARGE SCALE GENOMIC DNA]</scope>
    <source>
        <strain evidence="6">MOSEL-ME25</strain>
    </source>
</reference>
<dbReference type="SUPFAM" id="SSF52402">
    <property type="entry name" value="Adenine nucleotide alpha hydrolases-like"/>
    <property type="match status" value="1"/>
</dbReference>